<dbReference type="InterPro" id="IPR022790">
    <property type="entry name" value="GH26_dom"/>
</dbReference>
<dbReference type="Pfam" id="PF02156">
    <property type="entry name" value="Glyco_hydro_26"/>
    <property type="match status" value="1"/>
</dbReference>
<dbReference type="PANTHER" id="PTHR40079:SF4">
    <property type="entry name" value="GH26 DOMAIN-CONTAINING PROTEIN-RELATED"/>
    <property type="match status" value="1"/>
</dbReference>
<feature type="active site" description="Proton donor" evidence="4">
    <location>
        <position position="194"/>
    </location>
</feature>
<dbReference type="GO" id="GO:0016985">
    <property type="term" value="F:mannan endo-1,4-beta-mannosidase activity"/>
    <property type="evidence" value="ECO:0007669"/>
    <property type="project" value="InterPro"/>
</dbReference>
<evidence type="ECO:0000313" key="7">
    <source>
        <dbReference type="EMBL" id="KAF1994270.1"/>
    </source>
</evidence>
<keyword evidence="8" id="KW-1185">Reference proteome</keyword>
<dbReference type="GO" id="GO:0006080">
    <property type="term" value="P:substituted mannan metabolic process"/>
    <property type="evidence" value="ECO:0007669"/>
    <property type="project" value="InterPro"/>
</dbReference>
<comment type="similarity">
    <text evidence="1 4">Belongs to the glycosyl hydrolase 26 family.</text>
</comment>
<dbReference type="PRINTS" id="PR00739">
    <property type="entry name" value="GLHYDRLASE26"/>
</dbReference>
<feature type="chain" id="PRO_5025384865" evidence="5">
    <location>
        <begin position="19"/>
        <end position="350"/>
    </location>
</feature>
<keyword evidence="2 4" id="KW-0378">Hydrolase</keyword>
<organism evidence="7 8">
    <name type="scientific">Amniculicola lignicola CBS 123094</name>
    <dbReference type="NCBI Taxonomy" id="1392246"/>
    <lineage>
        <taxon>Eukaryota</taxon>
        <taxon>Fungi</taxon>
        <taxon>Dikarya</taxon>
        <taxon>Ascomycota</taxon>
        <taxon>Pezizomycotina</taxon>
        <taxon>Dothideomycetes</taxon>
        <taxon>Pleosporomycetidae</taxon>
        <taxon>Pleosporales</taxon>
        <taxon>Amniculicolaceae</taxon>
        <taxon>Amniculicola</taxon>
    </lineage>
</organism>
<reference evidence="7" key="1">
    <citation type="journal article" date="2020" name="Stud. Mycol.">
        <title>101 Dothideomycetes genomes: a test case for predicting lifestyles and emergence of pathogens.</title>
        <authorList>
            <person name="Haridas S."/>
            <person name="Albert R."/>
            <person name="Binder M."/>
            <person name="Bloem J."/>
            <person name="Labutti K."/>
            <person name="Salamov A."/>
            <person name="Andreopoulos B."/>
            <person name="Baker S."/>
            <person name="Barry K."/>
            <person name="Bills G."/>
            <person name="Bluhm B."/>
            <person name="Cannon C."/>
            <person name="Castanera R."/>
            <person name="Culley D."/>
            <person name="Daum C."/>
            <person name="Ezra D."/>
            <person name="Gonzalez J."/>
            <person name="Henrissat B."/>
            <person name="Kuo A."/>
            <person name="Liang C."/>
            <person name="Lipzen A."/>
            <person name="Lutzoni F."/>
            <person name="Magnuson J."/>
            <person name="Mondo S."/>
            <person name="Nolan M."/>
            <person name="Ohm R."/>
            <person name="Pangilinan J."/>
            <person name="Park H.-J."/>
            <person name="Ramirez L."/>
            <person name="Alfaro M."/>
            <person name="Sun H."/>
            <person name="Tritt A."/>
            <person name="Yoshinaga Y."/>
            <person name="Zwiers L.-H."/>
            <person name="Turgeon B."/>
            <person name="Goodwin S."/>
            <person name="Spatafora J."/>
            <person name="Crous P."/>
            <person name="Grigoriev I."/>
        </authorList>
    </citation>
    <scope>NUCLEOTIDE SEQUENCE</scope>
    <source>
        <strain evidence="7">CBS 123094</strain>
    </source>
</reference>
<evidence type="ECO:0000256" key="5">
    <source>
        <dbReference type="SAM" id="SignalP"/>
    </source>
</evidence>
<feature type="signal peptide" evidence="5">
    <location>
        <begin position="1"/>
        <end position="18"/>
    </location>
</feature>
<dbReference type="AlphaFoldDB" id="A0A6A5VXZ1"/>
<sequence length="350" mass="38776">MHILGSILFGVLVTQSLAFPKFPLDHHKRVWITYDNIDSNANTQARALLKFIQNQFGWHYLSGQQDITSFKWVQSQIGKTPAILGNDFINYSPSAVQNGASGTDVDTAISNDKAGGINTFCWHWIAPANLGKDGQPWYSGFYTKATSFNLKNALAEGSNGANYKLLLHDIDAIAVQLKRLQDNGVPILFRPLHEPDGGWFWWGASGSAAFKQLWDLVYTRLTTYHGLHNMVWVCNTDKSDWYPGNDKCDIVTVDIYANAGDHNPQASAWQMLYGLSGGSRVLALAEVGAIPDPQQQLSQNIPWAYWVTWAGDFISAGSSNSKQFLYNVYSDSNVATVDGVTKIGNWKSTT</sequence>
<proteinExistence type="inferred from homology"/>
<accession>A0A6A5VXZ1</accession>
<dbReference type="EMBL" id="ML977665">
    <property type="protein sequence ID" value="KAF1994270.1"/>
    <property type="molecule type" value="Genomic_DNA"/>
</dbReference>
<dbReference type="Gene3D" id="3.20.20.80">
    <property type="entry name" value="Glycosidases"/>
    <property type="match status" value="1"/>
</dbReference>
<gene>
    <name evidence="7" type="ORF">P154DRAFT_586505</name>
</gene>
<evidence type="ECO:0000313" key="8">
    <source>
        <dbReference type="Proteomes" id="UP000799779"/>
    </source>
</evidence>
<evidence type="ECO:0000256" key="1">
    <source>
        <dbReference type="ARBA" id="ARBA00007754"/>
    </source>
</evidence>
<evidence type="ECO:0000256" key="4">
    <source>
        <dbReference type="PROSITE-ProRule" id="PRU01100"/>
    </source>
</evidence>
<dbReference type="InterPro" id="IPR000805">
    <property type="entry name" value="Glyco_hydro_26"/>
</dbReference>
<dbReference type="PANTHER" id="PTHR40079">
    <property type="entry name" value="MANNAN ENDO-1,4-BETA-MANNOSIDASE E-RELATED"/>
    <property type="match status" value="1"/>
</dbReference>
<evidence type="ECO:0000256" key="2">
    <source>
        <dbReference type="ARBA" id="ARBA00022801"/>
    </source>
</evidence>
<keyword evidence="3 4" id="KW-0326">Glycosidase</keyword>
<dbReference type="InterPro" id="IPR017853">
    <property type="entry name" value="GH"/>
</dbReference>
<dbReference type="SUPFAM" id="SSF51445">
    <property type="entry name" value="(Trans)glycosidases"/>
    <property type="match status" value="1"/>
</dbReference>
<evidence type="ECO:0000259" key="6">
    <source>
        <dbReference type="PROSITE" id="PS51764"/>
    </source>
</evidence>
<feature type="active site" description="Nucleophile" evidence="4">
    <location>
        <position position="286"/>
    </location>
</feature>
<dbReference type="PROSITE" id="PS51764">
    <property type="entry name" value="GH26"/>
    <property type="match status" value="1"/>
</dbReference>
<protein>
    <submittedName>
        <fullName evidence="7">Glycoside hydrolase family 26 protein</fullName>
    </submittedName>
</protein>
<evidence type="ECO:0000256" key="3">
    <source>
        <dbReference type="ARBA" id="ARBA00023295"/>
    </source>
</evidence>
<name>A0A6A5VXZ1_9PLEO</name>
<feature type="domain" description="GH26" evidence="6">
    <location>
        <begin position="38"/>
        <end position="338"/>
    </location>
</feature>
<dbReference type="OrthoDB" id="5286354at2759"/>
<keyword evidence="5" id="KW-0732">Signal</keyword>
<dbReference type="Proteomes" id="UP000799779">
    <property type="component" value="Unassembled WGS sequence"/>
</dbReference>